<dbReference type="InterPro" id="IPR002104">
    <property type="entry name" value="Integrase_catalytic"/>
</dbReference>
<dbReference type="InterPro" id="IPR013762">
    <property type="entry name" value="Integrase-like_cat_sf"/>
</dbReference>
<evidence type="ECO:0000313" key="8">
    <source>
        <dbReference type="EMBL" id="SCP95381.1"/>
    </source>
</evidence>
<dbReference type="InterPro" id="IPR004107">
    <property type="entry name" value="Integrase_SAM-like_N"/>
</dbReference>
<dbReference type="InterPro" id="IPR011010">
    <property type="entry name" value="DNA_brk_join_enz"/>
</dbReference>
<dbReference type="EMBL" id="FMKA01000001">
    <property type="protein sequence ID" value="SCP95381.1"/>
    <property type="molecule type" value="Genomic_DNA"/>
</dbReference>
<evidence type="ECO:0000256" key="4">
    <source>
        <dbReference type="ARBA" id="ARBA00023125"/>
    </source>
</evidence>
<dbReference type="Gene3D" id="1.10.150.130">
    <property type="match status" value="1"/>
</dbReference>
<keyword evidence="5" id="KW-0233">DNA recombination</keyword>
<dbReference type="InterPro" id="IPR050090">
    <property type="entry name" value="Tyrosine_recombinase_XerCD"/>
</dbReference>
<proteinExistence type="inferred from homology"/>
<gene>
    <name evidence="8" type="ORF">SAMN05421730_1001522</name>
</gene>
<feature type="domain" description="Tyr recombinase" evidence="7">
    <location>
        <begin position="183"/>
        <end position="393"/>
    </location>
</feature>
<dbReference type="InterPro" id="IPR010998">
    <property type="entry name" value="Integrase_recombinase_N"/>
</dbReference>
<name>A0A1D3TPK3_9FIRM</name>
<feature type="region of interest" description="Disordered" evidence="6">
    <location>
        <begin position="1"/>
        <end position="20"/>
    </location>
</feature>
<dbReference type="SUPFAM" id="SSF56349">
    <property type="entry name" value="DNA breaking-rejoining enzymes"/>
    <property type="match status" value="1"/>
</dbReference>
<evidence type="ECO:0000256" key="1">
    <source>
        <dbReference type="ARBA" id="ARBA00003283"/>
    </source>
</evidence>
<dbReference type="RefSeq" id="WP_091229604.1">
    <property type="nucleotide sequence ID" value="NZ_FMKA01000001.1"/>
</dbReference>
<evidence type="ECO:0000256" key="6">
    <source>
        <dbReference type="SAM" id="MobiDB-lite"/>
    </source>
</evidence>
<dbReference type="OrthoDB" id="111144at2"/>
<dbReference type="Pfam" id="PF14659">
    <property type="entry name" value="Phage_int_SAM_3"/>
    <property type="match status" value="1"/>
</dbReference>
<dbReference type="STRING" id="1619234.SAMN05421730_1001522"/>
<protein>
    <submittedName>
        <fullName evidence="8">Site-specific recombinase XerD</fullName>
    </submittedName>
</protein>
<dbReference type="Proteomes" id="UP000199315">
    <property type="component" value="Unassembled WGS sequence"/>
</dbReference>
<dbReference type="GO" id="GO:0006310">
    <property type="term" value="P:DNA recombination"/>
    <property type="evidence" value="ECO:0007669"/>
    <property type="project" value="UniProtKB-KW"/>
</dbReference>
<evidence type="ECO:0000259" key="7">
    <source>
        <dbReference type="PROSITE" id="PS51898"/>
    </source>
</evidence>
<accession>A0A1D3TPK3</accession>
<evidence type="ECO:0000256" key="2">
    <source>
        <dbReference type="ARBA" id="ARBA00008857"/>
    </source>
</evidence>
<dbReference type="PROSITE" id="PS51898">
    <property type="entry name" value="TYR_RECOMBINASE"/>
    <property type="match status" value="1"/>
</dbReference>
<evidence type="ECO:0000256" key="3">
    <source>
        <dbReference type="ARBA" id="ARBA00022908"/>
    </source>
</evidence>
<comment type="similarity">
    <text evidence="2">Belongs to the 'phage' integrase family.</text>
</comment>
<comment type="function">
    <text evidence="1">Site-specific tyrosine recombinase, which acts by catalyzing the cutting and rejoining of the recombining DNA molecules.</text>
</comment>
<dbReference type="GO" id="GO:0015074">
    <property type="term" value="P:DNA integration"/>
    <property type="evidence" value="ECO:0007669"/>
    <property type="project" value="UniProtKB-KW"/>
</dbReference>
<dbReference type="AlphaFoldDB" id="A0A1D3TPK3"/>
<dbReference type="PANTHER" id="PTHR30349:SF64">
    <property type="entry name" value="PROPHAGE INTEGRASE INTD-RELATED"/>
    <property type="match status" value="1"/>
</dbReference>
<sequence>MADEMQNEKKQRRDDGMGSIRQRKDGTWEARLCIDNESKSLYGKTENEVKKKLREYIRFRARGYNNVKKIILNEYLYNWLITYKLGVVKSSTYDRMESTYIHHVKNTIGKRQMGNLDSADIQRLINEKVNPSDGKTQPMSRSSVKKIFELLNPLFEYAALRGDINFNPMCLVKMPRSDNFVVKTKEMFSLDDVEMKRLKEVADMRRQNGEPYYKYAFVYMIMLNTGVRVGEMLALTFEDIDFEKKTMSINKAVMSNVVNRGKDTGKKRIQVVASTKTANGVRCIPLNDSAIHYLQEILKFNKAHGIVTDLVVSASNGKPVTSRNLQRTFDLVLKQAGIDHCGLHILRHSFGSTLVRKSVDISVVSKLMGHGSQAITRAKYIHVLQQQQVEAIQLLNVV</sequence>
<evidence type="ECO:0000256" key="5">
    <source>
        <dbReference type="ARBA" id="ARBA00023172"/>
    </source>
</evidence>
<keyword evidence="3" id="KW-0229">DNA integration</keyword>
<evidence type="ECO:0000313" key="9">
    <source>
        <dbReference type="Proteomes" id="UP000199315"/>
    </source>
</evidence>
<dbReference type="GO" id="GO:0003677">
    <property type="term" value="F:DNA binding"/>
    <property type="evidence" value="ECO:0007669"/>
    <property type="project" value="UniProtKB-KW"/>
</dbReference>
<dbReference type="CDD" id="cd01189">
    <property type="entry name" value="INT_ICEBs1_C_like"/>
    <property type="match status" value="1"/>
</dbReference>
<dbReference type="PANTHER" id="PTHR30349">
    <property type="entry name" value="PHAGE INTEGRASE-RELATED"/>
    <property type="match status" value="1"/>
</dbReference>
<dbReference type="Pfam" id="PF00589">
    <property type="entry name" value="Phage_integrase"/>
    <property type="match status" value="1"/>
</dbReference>
<keyword evidence="9" id="KW-1185">Reference proteome</keyword>
<keyword evidence="4" id="KW-0238">DNA-binding</keyword>
<dbReference type="Gene3D" id="1.10.443.10">
    <property type="entry name" value="Intergrase catalytic core"/>
    <property type="match status" value="1"/>
</dbReference>
<reference evidence="8 9" key="1">
    <citation type="submission" date="2016-09" db="EMBL/GenBank/DDBJ databases">
        <authorList>
            <person name="Capua I."/>
            <person name="De Benedictis P."/>
            <person name="Joannis T."/>
            <person name="Lombin L.H."/>
            <person name="Cattoli G."/>
        </authorList>
    </citation>
    <scope>NUCLEOTIDE SEQUENCE [LARGE SCALE GENOMIC DNA]</scope>
    <source>
        <strain evidence="8 9">GluBS11</strain>
    </source>
</reference>
<organism evidence="8 9">
    <name type="scientific">Anaerobium acetethylicum</name>
    <dbReference type="NCBI Taxonomy" id="1619234"/>
    <lineage>
        <taxon>Bacteria</taxon>
        <taxon>Bacillati</taxon>
        <taxon>Bacillota</taxon>
        <taxon>Clostridia</taxon>
        <taxon>Lachnospirales</taxon>
        <taxon>Lachnospiraceae</taxon>
        <taxon>Anaerobium</taxon>
    </lineage>
</organism>